<dbReference type="EnsemblMetazoa" id="CapteT90787">
    <property type="protein sequence ID" value="CapteP90787"/>
    <property type="gene ID" value="CapteG90787"/>
</dbReference>
<evidence type="ECO:0000313" key="5">
    <source>
        <dbReference type="Proteomes" id="UP000014760"/>
    </source>
</evidence>
<dbReference type="PANTHER" id="PTHR14043:SF2">
    <property type="entry name" value="HOMEOBOX PROTEIN CUT"/>
    <property type="match status" value="1"/>
</dbReference>
<dbReference type="InterPro" id="IPR057476">
    <property type="entry name" value="Cux_N"/>
</dbReference>
<evidence type="ECO:0000313" key="4">
    <source>
        <dbReference type="EnsemblMetazoa" id="CapteP90787"/>
    </source>
</evidence>
<dbReference type="EMBL" id="AMQN01002919">
    <property type="status" value="NOT_ANNOTATED_CDS"/>
    <property type="molecule type" value="Genomic_DNA"/>
</dbReference>
<gene>
    <name evidence="3" type="ORF">CAPTEDRAFT_90787</name>
</gene>
<accession>R7TJI7</accession>
<dbReference type="AlphaFoldDB" id="R7TJI7"/>
<dbReference type="Pfam" id="PF25398">
    <property type="entry name" value="CUX1_N"/>
    <property type="match status" value="1"/>
</dbReference>
<dbReference type="OrthoDB" id="10257567at2759"/>
<dbReference type="Proteomes" id="UP000014760">
    <property type="component" value="Unassembled WGS sequence"/>
</dbReference>
<sequence>ELRKVVAPLLKGFQGEIDSLSKRSKNAEASFLSIYKRLIDVPGKSSIHA</sequence>
<dbReference type="HOGENOM" id="CLU_3147428_0_0_1"/>
<dbReference type="GO" id="GO:0000981">
    <property type="term" value="F:DNA-binding transcription factor activity, RNA polymerase II-specific"/>
    <property type="evidence" value="ECO:0007669"/>
    <property type="project" value="TreeGrafter"/>
</dbReference>
<reference evidence="5" key="1">
    <citation type="submission" date="2012-12" db="EMBL/GenBank/DDBJ databases">
        <authorList>
            <person name="Hellsten U."/>
            <person name="Grimwood J."/>
            <person name="Chapman J.A."/>
            <person name="Shapiro H."/>
            <person name="Aerts A."/>
            <person name="Otillar R.P."/>
            <person name="Terry A.Y."/>
            <person name="Boore J.L."/>
            <person name="Simakov O."/>
            <person name="Marletaz F."/>
            <person name="Cho S.-J."/>
            <person name="Edsinger-Gonzales E."/>
            <person name="Havlak P."/>
            <person name="Kuo D.-H."/>
            <person name="Larsson T."/>
            <person name="Lv J."/>
            <person name="Arendt D."/>
            <person name="Savage R."/>
            <person name="Osoegawa K."/>
            <person name="de Jong P."/>
            <person name="Lindberg D.R."/>
            <person name="Seaver E.C."/>
            <person name="Weisblat D.A."/>
            <person name="Putnam N.H."/>
            <person name="Grigoriev I.V."/>
            <person name="Rokhsar D.S."/>
        </authorList>
    </citation>
    <scope>NUCLEOTIDE SEQUENCE</scope>
    <source>
        <strain evidence="5">I ESC-2004</strain>
    </source>
</reference>
<evidence type="ECO:0000313" key="3">
    <source>
        <dbReference type="EMBL" id="ELT91711.1"/>
    </source>
</evidence>
<dbReference type="EMBL" id="KB310391">
    <property type="protein sequence ID" value="ELT91711.1"/>
    <property type="molecule type" value="Genomic_DNA"/>
</dbReference>
<reference evidence="3 5" key="2">
    <citation type="journal article" date="2013" name="Nature">
        <title>Insights into bilaterian evolution from three spiralian genomes.</title>
        <authorList>
            <person name="Simakov O."/>
            <person name="Marletaz F."/>
            <person name="Cho S.J."/>
            <person name="Edsinger-Gonzales E."/>
            <person name="Havlak P."/>
            <person name="Hellsten U."/>
            <person name="Kuo D.H."/>
            <person name="Larsson T."/>
            <person name="Lv J."/>
            <person name="Arendt D."/>
            <person name="Savage R."/>
            <person name="Osoegawa K."/>
            <person name="de Jong P."/>
            <person name="Grimwood J."/>
            <person name="Chapman J.A."/>
            <person name="Shapiro H."/>
            <person name="Aerts A."/>
            <person name="Otillar R.P."/>
            <person name="Terry A.Y."/>
            <person name="Boore J.L."/>
            <person name="Grigoriev I.V."/>
            <person name="Lindberg D.R."/>
            <person name="Seaver E.C."/>
            <person name="Weisblat D.A."/>
            <person name="Putnam N.H."/>
            <person name="Rokhsar D.S."/>
        </authorList>
    </citation>
    <scope>NUCLEOTIDE SEQUENCE</scope>
    <source>
        <strain evidence="3 5">I ESC-2004</strain>
    </source>
</reference>
<dbReference type="PANTHER" id="PTHR14043">
    <property type="entry name" value="CCAAT DISPLACEMENT PROTEIN-RELATED"/>
    <property type="match status" value="1"/>
</dbReference>
<feature type="domain" description="Cux N-terminal" evidence="2">
    <location>
        <begin position="3"/>
        <end position="42"/>
    </location>
</feature>
<dbReference type="GO" id="GO:0005634">
    <property type="term" value="C:nucleus"/>
    <property type="evidence" value="ECO:0007669"/>
    <property type="project" value="TreeGrafter"/>
</dbReference>
<protein>
    <recommendedName>
        <fullName evidence="2">Cux N-terminal domain-containing protein</fullName>
    </recommendedName>
</protein>
<dbReference type="GO" id="GO:0000977">
    <property type="term" value="F:RNA polymerase II transcription regulatory region sequence-specific DNA binding"/>
    <property type="evidence" value="ECO:0007669"/>
    <property type="project" value="TreeGrafter"/>
</dbReference>
<evidence type="ECO:0000259" key="2">
    <source>
        <dbReference type="Pfam" id="PF25398"/>
    </source>
</evidence>
<organism evidence="3">
    <name type="scientific">Capitella teleta</name>
    <name type="common">Polychaete worm</name>
    <dbReference type="NCBI Taxonomy" id="283909"/>
    <lineage>
        <taxon>Eukaryota</taxon>
        <taxon>Metazoa</taxon>
        <taxon>Spiralia</taxon>
        <taxon>Lophotrochozoa</taxon>
        <taxon>Annelida</taxon>
        <taxon>Polychaeta</taxon>
        <taxon>Sedentaria</taxon>
        <taxon>Scolecida</taxon>
        <taxon>Capitellidae</taxon>
        <taxon>Capitella</taxon>
    </lineage>
</organism>
<dbReference type="STRING" id="283909.R7TJI7"/>
<evidence type="ECO:0000256" key="1">
    <source>
        <dbReference type="ARBA" id="ARBA00023054"/>
    </source>
</evidence>
<feature type="non-terminal residue" evidence="3">
    <location>
        <position position="1"/>
    </location>
</feature>
<reference evidence="4" key="3">
    <citation type="submission" date="2015-06" db="UniProtKB">
        <authorList>
            <consortium name="EnsemblMetazoa"/>
        </authorList>
    </citation>
    <scope>IDENTIFICATION</scope>
</reference>
<name>R7TJI7_CAPTE</name>
<keyword evidence="1" id="KW-0175">Coiled coil</keyword>
<keyword evidence="5" id="KW-1185">Reference proteome</keyword>
<proteinExistence type="predicted"/>